<dbReference type="EMBL" id="BMNA01000001">
    <property type="protein sequence ID" value="GGL85085.1"/>
    <property type="molecule type" value="Genomic_DNA"/>
</dbReference>
<dbReference type="Proteomes" id="UP000655208">
    <property type="component" value="Unassembled WGS sequence"/>
</dbReference>
<feature type="region of interest" description="Disordered" evidence="1">
    <location>
        <begin position="1"/>
        <end position="30"/>
    </location>
</feature>
<sequence length="182" mass="20115">MSHAVPSPAPESGRAPEPDERPLPGDAPEERRRLPARTATYWRVQALLTGVPVVALATLGAVTLRWPPEPLRWTVAALLFLWLVVLRGLVAPPIRRRRFWYCISADEIDLQHGVLMTTRTLVPMNRVQHLKTTQGALADRFRVASLHVHTAGGVVALHGMDRDEAARVRRRIGALAGLADDV</sequence>
<name>A0A917SKM3_9ACTN</name>
<feature type="transmembrane region" description="Helical" evidence="2">
    <location>
        <begin position="70"/>
        <end position="90"/>
    </location>
</feature>
<keyword evidence="2" id="KW-0812">Transmembrane</keyword>
<protein>
    <recommendedName>
        <fullName evidence="3">YdbS-like PH domain-containing protein</fullName>
    </recommendedName>
</protein>
<evidence type="ECO:0000313" key="5">
    <source>
        <dbReference type="Proteomes" id="UP000655208"/>
    </source>
</evidence>
<dbReference type="InterPro" id="IPR005182">
    <property type="entry name" value="YdbS-like_PH"/>
</dbReference>
<accession>A0A917SKM3</accession>
<feature type="compositionally biased region" description="Basic and acidic residues" evidence="1">
    <location>
        <begin position="14"/>
        <end position="30"/>
    </location>
</feature>
<evidence type="ECO:0000256" key="1">
    <source>
        <dbReference type="SAM" id="MobiDB-lite"/>
    </source>
</evidence>
<keyword evidence="2" id="KW-0472">Membrane</keyword>
<reference evidence="4" key="2">
    <citation type="submission" date="2020-09" db="EMBL/GenBank/DDBJ databases">
        <authorList>
            <person name="Sun Q."/>
            <person name="Zhou Y."/>
        </authorList>
    </citation>
    <scope>NUCLEOTIDE SEQUENCE</scope>
    <source>
        <strain evidence="4">CGMCC 4.7308</strain>
    </source>
</reference>
<dbReference type="AlphaFoldDB" id="A0A917SKM3"/>
<evidence type="ECO:0000259" key="3">
    <source>
        <dbReference type="Pfam" id="PF03703"/>
    </source>
</evidence>
<reference evidence="4" key="1">
    <citation type="journal article" date="2014" name="Int. J. Syst. Evol. Microbiol.">
        <title>Complete genome sequence of Corynebacterium casei LMG S-19264T (=DSM 44701T), isolated from a smear-ripened cheese.</title>
        <authorList>
            <consortium name="US DOE Joint Genome Institute (JGI-PGF)"/>
            <person name="Walter F."/>
            <person name="Albersmeier A."/>
            <person name="Kalinowski J."/>
            <person name="Ruckert C."/>
        </authorList>
    </citation>
    <scope>NUCLEOTIDE SEQUENCE</scope>
    <source>
        <strain evidence="4">CGMCC 4.7308</strain>
    </source>
</reference>
<keyword evidence="2" id="KW-1133">Transmembrane helix</keyword>
<keyword evidence="5" id="KW-1185">Reference proteome</keyword>
<gene>
    <name evidence="4" type="ORF">GCM10011594_00880</name>
</gene>
<evidence type="ECO:0000313" key="4">
    <source>
        <dbReference type="EMBL" id="GGL85085.1"/>
    </source>
</evidence>
<feature type="transmembrane region" description="Helical" evidence="2">
    <location>
        <begin position="41"/>
        <end position="64"/>
    </location>
</feature>
<organism evidence="4 5">
    <name type="scientific">Nakamurella endophytica</name>
    <dbReference type="NCBI Taxonomy" id="1748367"/>
    <lineage>
        <taxon>Bacteria</taxon>
        <taxon>Bacillati</taxon>
        <taxon>Actinomycetota</taxon>
        <taxon>Actinomycetes</taxon>
        <taxon>Nakamurellales</taxon>
        <taxon>Nakamurellaceae</taxon>
        <taxon>Nakamurella</taxon>
    </lineage>
</organism>
<dbReference type="Pfam" id="PF03703">
    <property type="entry name" value="bPH_2"/>
    <property type="match status" value="1"/>
</dbReference>
<proteinExistence type="predicted"/>
<dbReference type="RefSeq" id="WP_188939570.1">
    <property type="nucleotide sequence ID" value="NZ_BMNA01000001.1"/>
</dbReference>
<evidence type="ECO:0000256" key="2">
    <source>
        <dbReference type="SAM" id="Phobius"/>
    </source>
</evidence>
<dbReference type="PANTHER" id="PTHR34473:SF2">
    <property type="entry name" value="UPF0699 TRANSMEMBRANE PROTEIN YDBT"/>
    <property type="match status" value="1"/>
</dbReference>
<comment type="caution">
    <text evidence="4">The sequence shown here is derived from an EMBL/GenBank/DDBJ whole genome shotgun (WGS) entry which is preliminary data.</text>
</comment>
<dbReference type="PANTHER" id="PTHR34473">
    <property type="entry name" value="UPF0699 TRANSMEMBRANE PROTEIN YDBS"/>
    <property type="match status" value="1"/>
</dbReference>
<feature type="domain" description="YdbS-like PH" evidence="3">
    <location>
        <begin position="97"/>
        <end position="172"/>
    </location>
</feature>